<dbReference type="GO" id="GO:0003700">
    <property type="term" value="F:DNA-binding transcription factor activity"/>
    <property type="evidence" value="ECO:0007669"/>
    <property type="project" value="InterPro"/>
</dbReference>
<dbReference type="OrthoDB" id="960626at2"/>
<accession>A0A3D8Y6V0</accession>
<evidence type="ECO:0000313" key="2">
    <source>
        <dbReference type="Proteomes" id="UP000256373"/>
    </source>
</evidence>
<comment type="caution">
    <text evidence="1">The sequence shown here is derived from an EMBL/GenBank/DDBJ whole genome shotgun (WGS) entry which is preliminary data.</text>
</comment>
<dbReference type="SUPFAM" id="SSF46785">
    <property type="entry name" value="Winged helix' DNA-binding domain"/>
    <property type="match status" value="1"/>
</dbReference>
<dbReference type="AlphaFoldDB" id="A0A3D8Y6V0"/>
<dbReference type="EMBL" id="QNUL01000023">
    <property type="protein sequence ID" value="REA58053.1"/>
    <property type="molecule type" value="Genomic_DNA"/>
</dbReference>
<reference evidence="1 2" key="1">
    <citation type="submission" date="2018-07" db="EMBL/GenBank/DDBJ databases">
        <title>Dyadobacter roseus sp. nov., isolated from rose rhizosphere soil.</title>
        <authorList>
            <person name="Chen L."/>
        </authorList>
    </citation>
    <scope>NUCLEOTIDE SEQUENCE [LARGE SCALE GENOMIC DNA]</scope>
    <source>
        <strain evidence="1 2">RS19</strain>
    </source>
</reference>
<dbReference type="InterPro" id="IPR036388">
    <property type="entry name" value="WH-like_DNA-bd_sf"/>
</dbReference>
<sequence>MSRISTKIKAYCKAKGVRCPGKKLLVADYLQKTKDYTDAANLYLLLRNSYVKISPATVYQSLNWLTENGFVECRTSDQTGTRESRYRVRI</sequence>
<dbReference type="RefSeq" id="WP_115833092.1">
    <property type="nucleotide sequence ID" value="NZ_QNUL01000023.1"/>
</dbReference>
<dbReference type="InterPro" id="IPR036390">
    <property type="entry name" value="WH_DNA-bd_sf"/>
</dbReference>
<keyword evidence="2" id="KW-1185">Reference proteome</keyword>
<evidence type="ECO:0000313" key="1">
    <source>
        <dbReference type="EMBL" id="REA58053.1"/>
    </source>
</evidence>
<gene>
    <name evidence="1" type="ORF">DSL64_21960</name>
</gene>
<dbReference type="Proteomes" id="UP000256373">
    <property type="component" value="Unassembled WGS sequence"/>
</dbReference>
<protein>
    <submittedName>
        <fullName evidence="1">Fur family transcriptional regulator</fullName>
    </submittedName>
</protein>
<dbReference type="Gene3D" id="1.10.10.10">
    <property type="entry name" value="Winged helix-like DNA-binding domain superfamily/Winged helix DNA-binding domain"/>
    <property type="match status" value="1"/>
</dbReference>
<dbReference type="InterPro" id="IPR002481">
    <property type="entry name" value="FUR"/>
</dbReference>
<organism evidence="1 2">
    <name type="scientific">Dyadobacter luteus</name>
    <dbReference type="NCBI Taxonomy" id="2259619"/>
    <lineage>
        <taxon>Bacteria</taxon>
        <taxon>Pseudomonadati</taxon>
        <taxon>Bacteroidota</taxon>
        <taxon>Cytophagia</taxon>
        <taxon>Cytophagales</taxon>
        <taxon>Spirosomataceae</taxon>
        <taxon>Dyadobacter</taxon>
    </lineage>
</organism>
<name>A0A3D8Y6V0_9BACT</name>
<dbReference type="Pfam" id="PF01475">
    <property type="entry name" value="FUR"/>
    <property type="match status" value="1"/>
</dbReference>
<proteinExistence type="predicted"/>